<dbReference type="Pfam" id="PF13621">
    <property type="entry name" value="Cupin_8"/>
    <property type="match status" value="1"/>
</dbReference>
<dbReference type="Gene3D" id="2.60.120.650">
    <property type="entry name" value="Cupin"/>
    <property type="match status" value="1"/>
</dbReference>
<dbReference type="PROSITE" id="PS51184">
    <property type="entry name" value="JMJC"/>
    <property type="match status" value="1"/>
</dbReference>
<dbReference type="PANTHER" id="PTHR12461">
    <property type="entry name" value="HYPOXIA-INDUCIBLE FACTOR 1 ALPHA INHIBITOR-RELATED"/>
    <property type="match status" value="1"/>
</dbReference>
<dbReference type="EMBL" id="JAGHQM010000007">
    <property type="protein sequence ID" value="KAH0566456.1"/>
    <property type="molecule type" value="Genomic_DNA"/>
</dbReference>
<comment type="caution">
    <text evidence="3">The sequence shown here is derived from an EMBL/GenBank/DDBJ whole genome shotgun (WGS) entry which is preliminary data.</text>
</comment>
<reference evidence="3" key="1">
    <citation type="submission" date="2021-03" db="EMBL/GenBank/DDBJ databases">
        <title>Comparative genomics and phylogenomic investigation of the class Geoglossomycetes provide insights into ecological specialization and systematics.</title>
        <authorList>
            <person name="Melie T."/>
            <person name="Pirro S."/>
            <person name="Miller A.N."/>
            <person name="Quandt A."/>
        </authorList>
    </citation>
    <scope>NUCLEOTIDE SEQUENCE</scope>
    <source>
        <strain evidence="3">CAQ_001_2017</strain>
    </source>
</reference>
<dbReference type="Proteomes" id="UP000750711">
    <property type="component" value="Unassembled WGS sequence"/>
</dbReference>
<keyword evidence="4" id="KW-1185">Reference proteome</keyword>
<dbReference type="SUPFAM" id="SSF51197">
    <property type="entry name" value="Clavaminate synthase-like"/>
    <property type="match status" value="1"/>
</dbReference>
<accession>A0A9P8LJB2</accession>
<dbReference type="SMART" id="SM00558">
    <property type="entry name" value="JmjC"/>
    <property type="match status" value="1"/>
</dbReference>
<evidence type="ECO:0000313" key="4">
    <source>
        <dbReference type="Proteomes" id="UP000750711"/>
    </source>
</evidence>
<evidence type="ECO:0000259" key="2">
    <source>
        <dbReference type="PROSITE" id="PS51184"/>
    </source>
</evidence>
<sequence>MDTLRRSCSNAVEQIKDELQNKTDAINDCGVPATRLLLQLCYEAVNALSSHDGGESQTRTGLLRCDDLIRLAHDKLNAFPFKDVPVSWRRLYTDASVLKAVFQISTFTAGSYLPDAREANRGQPEDRNLESSAPLESFDRDALNSYDWQSDVVQTLDKAIIITGAPGENRRFLIEEILNLLSTTGSVLRNRHDDNLLETQPSKRRKLDSYEVNDAFPQRSSRAPALRFPAQRVEAPSLSAFEHHLSAGKDGPTPLIITKALSHWPALNERPWKRPSYLLERTLGGRRLVPVEMGRSYVDEGWGQAVIPFRTFLSDYILSTPEDGRGVGYLAQHDLFSQIPSLRNDVSIPDYCYTSPPPPVAGTPLAEKPIQQLDEPLLNAWFGPAGTISPLHTDPYHNILCQVVGKKYVRLYSPLEGDKLYPRVVDQLGVDMSNTSQVDVSVVEDAVEGGTPLQQQDAAFPLFRDAEYTEGILGEGECLYIPVGSLPTKLRRVSSAHLQFAGWLVALRAQLECQLQCQFLVELVEI</sequence>
<protein>
    <recommendedName>
        <fullName evidence="2">JmjC domain-containing protein</fullName>
    </recommendedName>
</protein>
<feature type="region of interest" description="Disordered" evidence="1">
    <location>
        <begin position="115"/>
        <end position="134"/>
    </location>
</feature>
<feature type="domain" description="JmjC" evidence="2">
    <location>
        <begin position="337"/>
        <end position="521"/>
    </location>
</feature>
<dbReference type="PANTHER" id="PTHR12461:SF101">
    <property type="entry name" value="TRNA WYBUTOSINE-SYNTHESIZING PROTEIN 4"/>
    <property type="match status" value="1"/>
</dbReference>
<feature type="compositionally biased region" description="Basic and acidic residues" evidence="1">
    <location>
        <begin position="115"/>
        <end position="129"/>
    </location>
</feature>
<dbReference type="InterPro" id="IPR003347">
    <property type="entry name" value="JmjC_dom"/>
</dbReference>
<organism evidence="3 4">
    <name type="scientific">Trichoglossum hirsutum</name>
    <dbReference type="NCBI Taxonomy" id="265104"/>
    <lineage>
        <taxon>Eukaryota</taxon>
        <taxon>Fungi</taxon>
        <taxon>Dikarya</taxon>
        <taxon>Ascomycota</taxon>
        <taxon>Pezizomycotina</taxon>
        <taxon>Geoglossomycetes</taxon>
        <taxon>Geoglossales</taxon>
        <taxon>Geoglossaceae</taxon>
        <taxon>Trichoglossum</taxon>
    </lineage>
</organism>
<name>A0A9P8LJB2_9PEZI</name>
<evidence type="ECO:0000256" key="1">
    <source>
        <dbReference type="SAM" id="MobiDB-lite"/>
    </source>
</evidence>
<evidence type="ECO:0000313" key="3">
    <source>
        <dbReference type="EMBL" id="KAH0566456.1"/>
    </source>
</evidence>
<dbReference type="InterPro" id="IPR041667">
    <property type="entry name" value="Cupin_8"/>
</dbReference>
<gene>
    <name evidence="3" type="ORF">GP486_000126</name>
</gene>
<proteinExistence type="predicted"/>
<dbReference type="AlphaFoldDB" id="A0A9P8LJB2"/>